<evidence type="ECO:0000313" key="2">
    <source>
        <dbReference type="EMBL" id="GAQ94878.1"/>
    </source>
</evidence>
<dbReference type="PANTHER" id="PTHR38753">
    <property type="entry name" value="SLR1441 PROTEIN"/>
    <property type="match status" value="1"/>
</dbReference>
<dbReference type="Gene3D" id="1.10.287.950">
    <property type="entry name" value="Methyl-accepting chemotaxis protein"/>
    <property type="match status" value="1"/>
</dbReference>
<dbReference type="PANTHER" id="PTHR38753:SF1">
    <property type="entry name" value="SLR1441 PROTEIN"/>
    <property type="match status" value="1"/>
</dbReference>
<evidence type="ECO:0000256" key="1">
    <source>
        <dbReference type="SAM" id="Coils"/>
    </source>
</evidence>
<dbReference type="EMBL" id="BCNO01000001">
    <property type="protein sequence ID" value="GAQ94878.1"/>
    <property type="molecule type" value="Genomic_DNA"/>
</dbReference>
<dbReference type="AlphaFoldDB" id="A0A0U9HP62"/>
<reference evidence="3" key="1">
    <citation type="submission" date="2016-01" db="EMBL/GenBank/DDBJ databases">
        <title>Draft genome sequence of Thermodesulfovibrio aggregans strain TGE-P1.</title>
        <authorList>
            <person name="Sekiguchi Y."/>
            <person name="Ohashi A."/>
            <person name="Matsuura N."/>
            <person name="Tourlousse M.D."/>
        </authorList>
    </citation>
    <scope>NUCLEOTIDE SEQUENCE [LARGE SCALE GENOMIC DNA]</scope>
    <source>
        <strain evidence="3">TGE-P1</strain>
    </source>
</reference>
<proteinExistence type="predicted"/>
<evidence type="ECO:0008006" key="4">
    <source>
        <dbReference type="Google" id="ProtNLM"/>
    </source>
</evidence>
<protein>
    <recommendedName>
        <fullName evidence="4">Chordopoxvirus fusion protein</fullName>
    </recommendedName>
</protein>
<keyword evidence="1" id="KW-0175">Coiled coil</keyword>
<evidence type="ECO:0000313" key="3">
    <source>
        <dbReference type="Proteomes" id="UP000054976"/>
    </source>
</evidence>
<keyword evidence="3" id="KW-1185">Reference proteome</keyword>
<name>A0A0U9HP62_9BACT</name>
<accession>A0A0U9HP62</accession>
<dbReference type="Proteomes" id="UP000054976">
    <property type="component" value="Unassembled WGS sequence"/>
</dbReference>
<dbReference type="SUPFAM" id="SSF52980">
    <property type="entry name" value="Restriction endonuclease-like"/>
    <property type="match status" value="1"/>
</dbReference>
<feature type="coiled-coil region" evidence="1">
    <location>
        <begin position="42"/>
        <end position="146"/>
    </location>
</feature>
<dbReference type="STRING" id="86166.TAGGR_11071"/>
<comment type="caution">
    <text evidence="2">The sequence shown here is derived from an EMBL/GenBank/DDBJ whole genome shotgun (WGS) entry which is preliminary data.</text>
</comment>
<sequence length="276" mass="32256">MIFNVELIEELEKLEPQVRSAFLKILRFIEKTIGEVVKREDFLELKREVEKLTKSVAELAEAQKKSEERLTKLEHTLAELAEAQKRTEQRLNELAEAQKRTEQRLNELAEAQKHTEQRLNELAEAQKKTEEELRQLIGEHKKTREQLGGLTHTVGYILEDRAYKGLPDLLKRDFGLGTIDFIKRDFIEISANRYEEINIFGKGKIDERDKWIIGECKTQLKKTDIDNFLNKVRKIEKVLTGEKILVIVTYQASPSVRNYAKEKGIRIYFSYELPLA</sequence>
<organism evidence="2 3">
    <name type="scientific">Thermodesulfovibrio aggregans</name>
    <dbReference type="NCBI Taxonomy" id="86166"/>
    <lineage>
        <taxon>Bacteria</taxon>
        <taxon>Pseudomonadati</taxon>
        <taxon>Nitrospirota</taxon>
        <taxon>Thermodesulfovibrionia</taxon>
        <taxon>Thermodesulfovibrionales</taxon>
        <taxon>Thermodesulfovibrionaceae</taxon>
        <taxon>Thermodesulfovibrio</taxon>
    </lineage>
</organism>
<dbReference type="InterPro" id="IPR011335">
    <property type="entry name" value="Restrct_endonuc-II-like"/>
</dbReference>
<dbReference type="RefSeq" id="WP_201783820.1">
    <property type="nucleotide sequence ID" value="NZ_BCNO01000001.1"/>
</dbReference>
<gene>
    <name evidence="2" type="ORF">TAGGR_11071</name>
</gene>